<evidence type="ECO:0000313" key="3">
    <source>
        <dbReference type="WBParaSite" id="Pan_g20851.t1"/>
    </source>
</evidence>
<name>A0A7E4VGI5_PANRE</name>
<organism evidence="2 3">
    <name type="scientific">Panagrellus redivivus</name>
    <name type="common">Microworm</name>
    <dbReference type="NCBI Taxonomy" id="6233"/>
    <lineage>
        <taxon>Eukaryota</taxon>
        <taxon>Metazoa</taxon>
        <taxon>Ecdysozoa</taxon>
        <taxon>Nematoda</taxon>
        <taxon>Chromadorea</taxon>
        <taxon>Rhabditida</taxon>
        <taxon>Tylenchina</taxon>
        <taxon>Panagrolaimomorpha</taxon>
        <taxon>Panagrolaimoidea</taxon>
        <taxon>Panagrolaimidae</taxon>
        <taxon>Panagrellus</taxon>
    </lineage>
</organism>
<evidence type="ECO:0000256" key="1">
    <source>
        <dbReference type="SAM" id="Phobius"/>
    </source>
</evidence>
<dbReference type="Proteomes" id="UP000492821">
    <property type="component" value="Unassembled WGS sequence"/>
</dbReference>
<keyword evidence="2" id="KW-1185">Reference proteome</keyword>
<protein>
    <submittedName>
        <fullName evidence="3">Fgf-3</fullName>
    </submittedName>
</protein>
<dbReference type="AlphaFoldDB" id="A0A7E4VGI5"/>
<keyword evidence="1" id="KW-0472">Membrane</keyword>
<sequence>MFVYYFLTIASLLGVAHLTLIEFYTYEIPTDYPIEKYNESIYLMMNSTTAATTYSMATNSKVLSFDVLNNYGKEFKLDFIFNTFNLSLTEDYCRLNKQTKLLDANVISVTIDFENSEVKCNSHLYLLNGVVADNTNRSVFFKVKFTSSTNIIVAFPNSDIMFPQQATTTESASPSSSTASYPAKKGLSNLIIIIVIVSSVAFFVLVIAFAVTIFILKRFGRLCFKKRKPRPAYLPDSDQEVVGVPSTYTCPIYRKRQKRSVSVDTIKTVESAEKVPSKIKLYRDGEYANIKFESTMTAIPKENTVV</sequence>
<proteinExistence type="predicted"/>
<keyword evidence="1" id="KW-0812">Transmembrane</keyword>
<accession>A0A7E4VGI5</accession>
<reference evidence="3" key="2">
    <citation type="submission" date="2020-10" db="UniProtKB">
        <authorList>
            <consortium name="WormBaseParasite"/>
        </authorList>
    </citation>
    <scope>IDENTIFICATION</scope>
</reference>
<keyword evidence="1" id="KW-1133">Transmembrane helix</keyword>
<reference evidence="2" key="1">
    <citation type="journal article" date="2013" name="Genetics">
        <title>The draft genome and transcriptome of Panagrellus redivivus are shaped by the harsh demands of a free-living lifestyle.</title>
        <authorList>
            <person name="Srinivasan J."/>
            <person name="Dillman A.R."/>
            <person name="Macchietto M.G."/>
            <person name="Heikkinen L."/>
            <person name="Lakso M."/>
            <person name="Fracchia K.M."/>
            <person name="Antoshechkin I."/>
            <person name="Mortazavi A."/>
            <person name="Wong G."/>
            <person name="Sternberg P.W."/>
        </authorList>
    </citation>
    <scope>NUCLEOTIDE SEQUENCE [LARGE SCALE GENOMIC DNA]</scope>
    <source>
        <strain evidence="2">MT8872</strain>
    </source>
</reference>
<feature type="transmembrane region" description="Helical" evidence="1">
    <location>
        <begin position="190"/>
        <end position="216"/>
    </location>
</feature>
<dbReference type="WBParaSite" id="Pan_g20851.t1">
    <property type="protein sequence ID" value="Pan_g20851.t1"/>
    <property type="gene ID" value="Pan_g20851"/>
</dbReference>
<evidence type="ECO:0000313" key="2">
    <source>
        <dbReference type="Proteomes" id="UP000492821"/>
    </source>
</evidence>